<keyword evidence="2" id="KW-0812">Transmembrane</keyword>
<evidence type="ECO:0000256" key="2">
    <source>
        <dbReference type="SAM" id="Phobius"/>
    </source>
</evidence>
<protein>
    <submittedName>
        <fullName evidence="3">DUF2500 domain-containing protein</fullName>
    </submittedName>
</protein>
<dbReference type="EMBL" id="JAJOMB010000006">
    <property type="protein sequence ID" value="MCD5312084.1"/>
    <property type="molecule type" value="Genomic_DNA"/>
</dbReference>
<sequence length="127" mass="13812">MTTTLGLIGFLILTNAVFGYILFGITPGTIRQRLRDNGRPKEELPSQLVAKRHEVHLQHGEGDPWHHTRYFAAFQVSGRSSWVSNVLLPIPRRASGVSPGSYRVGTAGRGRSRGAAVSGLPLSRVPA</sequence>
<keyword evidence="2" id="KW-1133">Transmembrane helix</keyword>
<comment type="caution">
    <text evidence="3">The sequence shown here is derived from an EMBL/GenBank/DDBJ whole genome shotgun (WGS) entry which is preliminary data.</text>
</comment>
<keyword evidence="4" id="KW-1185">Reference proteome</keyword>
<organism evidence="3 4">
    <name type="scientific">Kineosporia babensis</name>
    <dbReference type="NCBI Taxonomy" id="499548"/>
    <lineage>
        <taxon>Bacteria</taxon>
        <taxon>Bacillati</taxon>
        <taxon>Actinomycetota</taxon>
        <taxon>Actinomycetes</taxon>
        <taxon>Kineosporiales</taxon>
        <taxon>Kineosporiaceae</taxon>
        <taxon>Kineosporia</taxon>
    </lineage>
</organism>
<evidence type="ECO:0000256" key="1">
    <source>
        <dbReference type="SAM" id="MobiDB-lite"/>
    </source>
</evidence>
<evidence type="ECO:0000313" key="3">
    <source>
        <dbReference type="EMBL" id="MCD5312084.1"/>
    </source>
</evidence>
<accession>A0A9X1STM7</accession>
<proteinExistence type="predicted"/>
<dbReference type="Proteomes" id="UP001138997">
    <property type="component" value="Unassembled WGS sequence"/>
</dbReference>
<dbReference type="RefSeq" id="WP_231441943.1">
    <property type="nucleotide sequence ID" value="NZ_JAJOMB010000006.1"/>
</dbReference>
<feature type="region of interest" description="Disordered" evidence="1">
    <location>
        <begin position="95"/>
        <end position="127"/>
    </location>
</feature>
<reference evidence="3" key="1">
    <citation type="submission" date="2021-11" db="EMBL/GenBank/DDBJ databases">
        <title>Streptomyces corallinus and Kineosporia corallina sp. nov., two new coral-derived marine actinobacteria.</title>
        <authorList>
            <person name="Buangrab K."/>
            <person name="Sutthacheep M."/>
            <person name="Yeemin T."/>
            <person name="Harunari E."/>
            <person name="Igarashi Y."/>
            <person name="Sripreechasak P."/>
            <person name="Kanchanasin P."/>
            <person name="Tanasupawat S."/>
            <person name="Phongsopitanun W."/>
        </authorList>
    </citation>
    <scope>NUCLEOTIDE SEQUENCE</scope>
    <source>
        <strain evidence="3">JCM 31032</strain>
    </source>
</reference>
<dbReference type="AlphaFoldDB" id="A0A9X1STM7"/>
<keyword evidence="2" id="KW-0472">Membrane</keyword>
<name>A0A9X1STM7_9ACTN</name>
<evidence type="ECO:0000313" key="4">
    <source>
        <dbReference type="Proteomes" id="UP001138997"/>
    </source>
</evidence>
<gene>
    <name evidence="3" type="ORF">LR394_14320</name>
</gene>
<feature type="transmembrane region" description="Helical" evidence="2">
    <location>
        <begin position="6"/>
        <end position="25"/>
    </location>
</feature>